<organism evidence="1 2">
    <name type="scientific">Hygrophoropsis aurantiaca</name>
    <dbReference type="NCBI Taxonomy" id="72124"/>
    <lineage>
        <taxon>Eukaryota</taxon>
        <taxon>Fungi</taxon>
        <taxon>Dikarya</taxon>
        <taxon>Basidiomycota</taxon>
        <taxon>Agaricomycotina</taxon>
        <taxon>Agaricomycetes</taxon>
        <taxon>Agaricomycetidae</taxon>
        <taxon>Boletales</taxon>
        <taxon>Coniophorineae</taxon>
        <taxon>Hygrophoropsidaceae</taxon>
        <taxon>Hygrophoropsis</taxon>
    </lineage>
</organism>
<keyword evidence="2" id="KW-1185">Reference proteome</keyword>
<name>A0ACB8AT95_9AGAM</name>
<proteinExistence type="predicted"/>
<reference evidence="1" key="1">
    <citation type="journal article" date="2021" name="New Phytol.">
        <title>Evolutionary innovations through gain and loss of genes in the ectomycorrhizal Boletales.</title>
        <authorList>
            <person name="Wu G."/>
            <person name="Miyauchi S."/>
            <person name="Morin E."/>
            <person name="Kuo A."/>
            <person name="Drula E."/>
            <person name="Varga T."/>
            <person name="Kohler A."/>
            <person name="Feng B."/>
            <person name="Cao Y."/>
            <person name="Lipzen A."/>
            <person name="Daum C."/>
            <person name="Hundley H."/>
            <person name="Pangilinan J."/>
            <person name="Johnson J."/>
            <person name="Barry K."/>
            <person name="LaButti K."/>
            <person name="Ng V."/>
            <person name="Ahrendt S."/>
            <person name="Min B."/>
            <person name="Choi I.G."/>
            <person name="Park H."/>
            <person name="Plett J.M."/>
            <person name="Magnuson J."/>
            <person name="Spatafora J.W."/>
            <person name="Nagy L.G."/>
            <person name="Henrissat B."/>
            <person name="Grigoriev I.V."/>
            <person name="Yang Z.L."/>
            <person name="Xu J."/>
            <person name="Martin F.M."/>
        </authorList>
    </citation>
    <scope>NUCLEOTIDE SEQUENCE</scope>
    <source>
        <strain evidence="1">ATCC 28755</strain>
    </source>
</reference>
<evidence type="ECO:0000313" key="1">
    <source>
        <dbReference type="EMBL" id="KAH7916806.1"/>
    </source>
</evidence>
<accession>A0ACB8AT95</accession>
<protein>
    <submittedName>
        <fullName evidence="1">Uncharacterized protein</fullName>
    </submittedName>
</protein>
<gene>
    <name evidence="1" type="ORF">BJ138DRAFT_1096937</name>
</gene>
<sequence>MTLPIIFYDIPSKLPNKAWSPNTWKTRFALNIKGVPYKTEWVELPDIEAIALTIGASPTGMRRNGNPFYTLPIIQDPNTGKVISDSFTIAEYLDATYPDRTTLFPAGTKALIAAFEDEVQRAREGMNFLQMTLTCSLLNAPSEDFFRESRERIFGKKLGELSPAGEKRDADLAMTKKKGFAILDNRLSKSHGRYVMDDIISFADVILGAWLLWIKNIQGADSAVWKDVASWNSGRWQARLKNLDKFIVVDTD</sequence>
<dbReference type="Proteomes" id="UP000790377">
    <property type="component" value="Unassembled WGS sequence"/>
</dbReference>
<dbReference type="EMBL" id="MU267589">
    <property type="protein sequence ID" value="KAH7916806.1"/>
    <property type="molecule type" value="Genomic_DNA"/>
</dbReference>
<comment type="caution">
    <text evidence="1">The sequence shown here is derived from an EMBL/GenBank/DDBJ whole genome shotgun (WGS) entry which is preliminary data.</text>
</comment>
<evidence type="ECO:0000313" key="2">
    <source>
        <dbReference type="Proteomes" id="UP000790377"/>
    </source>
</evidence>